<name>A0A8J7M3J9_9RHOB</name>
<evidence type="ECO:0000256" key="8">
    <source>
        <dbReference type="ARBA" id="ARBA00022842"/>
    </source>
</evidence>
<proteinExistence type="inferred from homology"/>
<evidence type="ECO:0000256" key="6">
    <source>
        <dbReference type="ARBA" id="ARBA00022741"/>
    </source>
</evidence>
<keyword evidence="6" id="KW-0547">Nucleotide-binding</keyword>
<evidence type="ECO:0000256" key="4">
    <source>
        <dbReference type="ARBA" id="ARBA00022573"/>
    </source>
</evidence>
<dbReference type="InterPro" id="IPR004484">
    <property type="entry name" value="CbiA/CobB_synth"/>
</dbReference>
<dbReference type="InterPro" id="IPR011698">
    <property type="entry name" value="GATase_3"/>
</dbReference>
<comment type="caution">
    <text evidence="12">The sequence shown here is derived from an EMBL/GenBank/DDBJ whole genome shotgun (WGS) entry which is preliminary data.</text>
</comment>
<dbReference type="Pfam" id="PF07685">
    <property type="entry name" value="GATase_3"/>
    <property type="match status" value="1"/>
</dbReference>
<evidence type="ECO:0000256" key="7">
    <source>
        <dbReference type="ARBA" id="ARBA00022840"/>
    </source>
</evidence>
<dbReference type="AlphaFoldDB" id="A0A8J7M3J9"/>
<protein>
    <submittedName>
        <fullName evidence="12">Cobyrinate a,c-diamide synthase</fullName>
    </submittedName>
</protein>
<organism evidence="12 13">
    <name type="scientific">Thermohalobaculum xanthum</name>
    <dbReference type="NCBI Taxonomy" id="2753746"/>
    <lineage>
        <taxon>Bacteria</taxon>
        <taxon>Pseudomonadati</taxon>
        <taxon>Pseudomonadota</taxon>
        <taxon>Alphaproteobacteria</taxon>
        <taxon>Rhodobacterales</taxon>
        <taxon>Paracoccaceae</taxon>
        <taxon>Thermohalobaculum</taxon>
    </lineage>
</organism>
<gene>
    <name evidence="12" type="ORF">H0I76_00575</name>
</gene>
<dbReference type="SUPFAM" id="SSF52317">
    <property type="entry name" value="Class I glutamine amidotransferase-like"/>
    <property type="match status" value="1"/>
</dbReference>
<comment type="similarity">
    <text evidence="3">Belongs to the CobB/CobQ family. CobQ subfamily.</text>
</comment>
<dbReference type="Proteomes" id="UP000655420">
    <property type="component" value="Unassembled WGS sequence"/>
</dbReference>
<comment type="cofactor">
    <cofactor evidence="1">
        <name>Mg(2+)</name>
        <dbReference type="ChEBI" id="CHEBI:18420"/>
    </cofactor>
</comment>
<dbReference type="NCBIfam" id="TIGR00379">
    <property type="entry name" value="cobB"/>
    <property type="match status" value="1"/>
</dbReference>
<accession>A0A8J7M3J9</accession>
<feature type="domain" description="CobQ/CobB/MinD/ParA nucleotide binding" evidence="10">
    <location>
        <begin position="11"/>
        <end position="192"/>
    </location>
</feature>
<dbReference type="SUPFAM" id="SSF52540">
    <property type="entry name" value="P-loop containing nucleoside triphosphate hydrolases"/>
    <property type="match status" value="1"/>
</dbReference>
<evidence type="ECO:0000256" key="3">
    <source>
        <dbReference type="ARBA" id="ARBA00006205"/>
    </source>
</evidence>
<dbReference type="Gene3D" id="3.40.50.300">
    <property type="entry name" value="P-loop containing nucleotide triphosphate hydrolases"/>
    <property type="match status" value="1"/>
</dbReference>
<evidence type="ECO:0000313" key="13">
    <source>
        <dbReference type="Proteomes" id="UP000655420"/>
    </source>
</evidence>
<evidence type="ECO:0000259" key="11">
    <source>
        <dbReference type="Pfam" id="PF07685"/>
    </source>
</evidence>
<keyword evidence="8" id="KW-0460">Magnesium</keyword>
<keyword evidence="7" id="KW-0067">ATP-binding</keyword>
<dbReference type="InterPro" id="IPR027417">
    <property type="entry name" value="P-loop_NTPase"/>
</dbReference>
<keyword evidence="9" id="KW-0315">Glutamine amidotransferase</keyword>
<dbReference type="GO" id="GO:0009236">
    <property type="term" value="P:cobalamin biosynthetic process"/>
    <property type="evidence" value="ECO:0007669"/>
    <property type="project" value="UniProtKB-KW"/>
</dbReference>
<dbReference type="EMBL" id="JAEHHL010000001">
    <property type="protein sequence ID" value="MBK0397671.1"/>
    <property type="molecule type" value="Genomic_DNA"/>
</dbReference>
<dbReference type="NCBIfam" id="NF002204">
    <property type="entry name" value="PRK01077.1"/>
    <property type="match status" value="1"/>
</dbReference>
<keyword evidence="13" id="KW-1185">Reference proteome</keyword>
<dbReference type="PANTHER" id="PTHR43873:SF1">
    <property type="entry name" value="COBYRINATE A,C-DIAMIDE SYNTHASE"/>
    <property type="match status" value="1"/>
</dbReference>
<evidence type="ECO:0000256" key="2">
    <source>
        <dbReference type="ARBA" id="ARBA00004953"/>
    </source>
</evidence>
<keyword evidence="4" id="KW-0169">Cobalamin biosynthesis</keyword>
<evidence type="ECO:0000313" key="12">
    <source>
        <dbReference type="EMBL" id="MBK0397671.1"/>
    </source>
</evidence>
<evidence type="ECO:0000259" key="10">
    <source>
        <dbReference type="Pfam" id="PF01656"/>
    </source>
</evidence>
<dbReference type="RefSeq" id="WP_200605668.1">
    <property type="nucleotide sequence ID" value="NZ_JAEHHL010000001.1"/>
</dbReference>
<dbReference type="GO" id="GO:0042242">
    <property type="term" value="F:cobyrinic acid a,c-diamide synthase activity"/>
    <property type="evidence" value="ECO:0007669"/>
    <property type="project" value="InterPro"/>
</dbReference>
<dbReference type="InterPro" id="IPR002586">
    <property type="entry name" value="CobQ/CobB/MinD/ParA_Nub-bd_dom"/>
</dbReference>
<evidence type="ECO:0000256" key="1">
    <source>
        <dbReference type="ARBA" id="ARBA00001946"/>
    </source>
</evidence>
<dbReference type="PROSITE" id="PS51274">
    <property type="entry name" value="GATASE_COBBQ"/>
    <property type="match status" value="1"/>
</dbReference>
<dbReference type="Pfam" id="PF01656">
    <property type="entry name" value="CbiA"/>
    <property type="match status" value="1"/>
</dbReference>
<dbReference type="InterPro" id="IPR029062">
    <property type="entry name" value="Class_I_gatase-like"/>
</dbReference>
<comment type="pathway">
    <text evidence="2">Cofactor biosynthesis; adenosylcobalamin biosynthesis.</text>
</comment>
<dbReference type="PANTHER" id="PTHR43873">
    <property type="entry name" value="COBYRINATE A,C-DIAMIDE SYNTHASE"/>
    <property type="match status" value="1"/>
</dbReference>
<dbReference type="GO" id="GO:0005524">
    <property type="term" value="F:ATP binding"/>
    <property type="evidence" value="ECO:0007669"/>
    <property type="project" value="UniProtKB-KW"/>
</dbReference>
<dbReference type="Gene3D" id="3.40.50.880">
    <property type="match status" value="1"/>
</dbReference>
<keyword evidence="5" id="KW-0436">Ligase</keyword>
<reference evidence="12" key="1">
    <citation type="submission" date="2020-12" db="EMBL/GenBank/DDBJ databases">
        <title>Bacterial taxonomy.</title>
        <authorList>
            <person name="Pan X."/>
        </authorList>
    </citation>
    <scope>NUCLEOTIDE SEQUENCE</scope>
    <source>
        <strain evidence="12">M0105</strain>
    </source>
</reference>
<feature type="domain" description="CobB/CobQ-like glutamine amidotransferase" evidence="11">
    <location>
        <begin position="252"/>
        <end position="435"/>
    </location>
</feature>
<sequence>MSRGAGPRGFVIAAPASGAGKTTVTLGLVAALVARGHNVVPAKSGPDYIDPAFLAAAARRDCVTLDAFAADPAQLRARASAALAASGPGSLLVVEGAMGLFDGADDGTPAGCGSTADVAAALGLSVVVVLDVARMGQGAAAIVRGLAGYRDDVRVAGVLLNRVASARHEQMLRCSVGVVAPVLGTLGRYEDLVTPSRHLGLVQAGERADLADFIATAAKRVSDGVDLGALVDTAVAPHDGAEVRRLPPPGQRVAVARDLAFAFAYPHMLADWRAQGAEIRPFSPLADEAPDAEADAVFLPGGYPELHAAQLAAASRFREGMIDARARGARIYGECGGYMVLGKALVDADGVSHRMLGFLELETSFAARRMHLGYRRLTPRGGPWQGPMVAHEFHYATTLHAEGKPLFDACDAAGTPLEPMGLVDGRISGSFAHVIEPG</sequence>
<evidence type="ECO:0000256" key="5">
    <source>
        <dbReference type="ARBA" id="ARBA00022598"/>
    </source>
</evidence>
<evidence type="ECO:0000256" key="9">
    <source>
        <dbReference type="ARBA" id="ARBA00022962"/>
    </source>
</evidence>